<accession>J3LK26</accession>
<name>J3LK26_ORYBR</name>
<evidence type="ECO:0000256" key="1">
    <source>
        <dbReference type="SAM" id="MobiDB-lite"/>
    </source>
</evidence>
<dbReference type="Gramene" id="OB03G14020.1">
    <property type="protein sequence ID" value="OB03G14020.1"/>
    <property type="gene ID" value="OB03G14020"/>
</dbReference>
<protein>
    <recommendedName>
        <fullName evidence="4">DUF834 domain-containing protein</fullName>
    </recommendedName>
</protein>
<reference evidence="2" key="1">
    <citation type="journal article" date="2013" name="Nat. Commun.">
        <title>Whole-genome sequencing of Oryza brachyantha reveals mechanisms underlying Oryza genome evolution.</title>
        <authorList>
            <person name="Chen J."/>
            <person name="Huang Q."/>
            <person name="Gao D."/>
            <person name="Wang J."/>
            <person name="Lang Y."/>
            <person name="Liu T."/>
            <person name="Li B."/>
            <person name="Bai Z."/>
            <person name="Luis Goicoechea J."/>
            <person name="Liang C."/>
            <person name="Chen C."/>
            <person name="Zhang W."/>
            <person name="Sun S."/>
            <person name="Liao Y."/>
            <person name="Zhang X."/>
            <person name="Yang L."/>
            <person name="Song C."/>
            <person name="Wang M."/>
            <person name="Shi J."/>
            <person name="Liu G."/>
            <person name="Liu J."/>
            <person name="Zhou H."/>
            <person name="Zhou W."/>
            <person name="Yu Q."/>
            <person name="An N."/>
            <person name="Chen Y."/>
            <person name="Cai Q."/>
            <person name="Wang B."/>
            <person name="Liu B."/>
            <person name="Min J."/>
            <person name="Huang Y."/>
            <person name="Wu H."/>
            <person name="Li Z."/>
            <person name="Zhang Y."/>
            <person name="Yin Y."/>
            <person name="Song W."/>
            <person name="Jiang J."/>
            <person name="Jackson S.A."/>
            <person name="Wing R.A."/>
            <person name="Wang J."/>
            <person name="Chen M."/>
        </authorList>
    </citation>
    <scope>NUCLEOTIDE SEQUENCE [LARGE SCALE GENOMIC DNA]</scope>
    <source>
        <strain evidence="2">cv. IRGC 101232</strain>
    </source>
</reference>
<organism evidence="2">
    <name type="scientific">Oryza brachyantha</name>
    <name type="common">malo sina</name>
    <dbReference type="NCBI Taxonomy" id="4533"/>
    <lineage>
        <taxon>Eukaryota</taxon>
        <taxon>Viridiplantae</taxon>
        <taxon>Streptophyta</taxon>
        <taxon>Embryophyta</taxon>
        <taxon>Tracheophyta</taxon>
        <taxon>Spermatophyta</taxon>
        <taxon>Magnoliopsida</taxon>
        <taxon>Liliopsida</taxon>
        <taxon>Poales</taxon>
        <taxon>Poaceae</taxon>
        <taxon>BOP clade</taxon>
        <taxon>Oryzoideae</taxon>
        <taxon>Oryzeae</taxon>
        <taxon>Oryzinae</taxon>
        <taxon>Oryza</taxon>
    </lineage>
</organism>
<feature type="compositionally biased region" description="Polar residues" evidence="1">
    <location>
        <begin position="38"/>
        <end position="47"/>
    </location>
</feature>
<sequence length="85" mass="8782">MSGSANERKDEAGVSDPAAAVGEEEEERRWSGSLHRGTWSSVTVNSTPPTPGAKAATEDAEAAVGERCCMAAGTEPRARGHGGER</sequence>
<feature type="region of interest" description="Disordered" evidence="1">
    <location>
        <begin position="1"/>
        <end position="63"/>
    </location>
</feature>
<evidence type="ECO:0000313" key="2">
    <source>
        <dbReference type="EnsemblPlants" id="OB03G14020.1"/>
    </source>
</evidence>
<evidence type="ECO:0000313" key="3">
    <source>
        <dbReference type="Proteomes" id="UP000006038"/>
    </source>
</evidence>
<reference evidence="2" key="2">
    <citation type="submission" date="2013-04" db="UniProtKB">
        <authorList>
            <consortium name="EnsemblPlants"/>
        </authorList>
    </citation>
    <scope>IDENTIFICATION</scope>
</reference>
<dbReference type="EnsemblPlants" id="OB03G14020.1">
    <property type="protein sequence ID" value="OB03G14020.1"/>
    <property type="gene ID" value="OB03G14020"/>
</dbReference>
<dbReference type="AlphaFoldDB" id="J3LK26"/>
<proteinExistence type="predicted"/>
<dbReference type="Proteomes" id="UP000006038">
    <property type="component" value="Chromosome 3"/>
</dbReference>
<feature type="compositionally biased region" description="Basic and acidic residues" evidence="1">
    <location>
        <begin position="1"/>
        <end position="12"/>
    </location>
</feature>
<dbReference type="HOGENOM" id="CLU_2516254_0_0_1"/>
<evidence type="ECO:0008006" key="4">
    <source>
        <dbReference type="Google" id="ProtNLM"/>
    </source>
</evidence>
<keyword evidence="3" id="KW-1185">Reference proteome</keyword>